<evidence type="ECO:0000256" key="2">
    <source>
        <dbReference type="ARBA" id="ARBA00023136"/>
    </source>
</evidence>
<dbReference type="InterPro" id="IPR003599">
    <property type="entry name" value="Ig_sub"/>
</dbReference>
<evidence type="ECO:0000256" key="1">
    <source>
        <dbReference type="ARBA" id="ARBA00004479"/>
    </source>
</evidence>
<keyword evidence="5" id="KW-0393">Immunoglobulin domain</keyword>
<accession>A0ABY7E7W1</accession>
<keyword evidence="4" id="KW-0325">Glycoprotein</keyword>
<dbReference type="InterPro" id="IPR013783">
    <property type="entry name" value="Ig-like_fold"/>
</dbReference>
<dbReference type="SUPFAM" id="SSF48726">
    <property type="entry name" value="Immunoglobulin"/>
    <property type="match status" value="2"/>
</dbReference>
<feature type="non-terminal residue" evidence="7">
    <location>
        <position position="1"/>
    </location>
</feature>
<dbReference type="InterPro" id="IPR003598">
    <property type="entry name" value="Ig_sub2"/>
</dbReference>
<name>A0ABY7E7W1_MYAAR</name>
<evidence type="ECO:0000256" key="4">
    <source>
        <dbReference type="ARBA" id="ARBA00023180"/>
    </source>
</evidence>
<dbReference type="Proteomes" id="UP001164746">
    <property type="component" value="Chromosome 5"/>
</dbReference>
<keyword evidence="2" id="KW-0472">Membrane</keyword>
<dbReference type="Pfam" id="PF07686">
    <property type="entry name" value="V-set"/>
    <property type="match status" value="1"/>
</dbReference>
<dbReference type="PANTHER" id="PTHR11640:SF31">
    <property type="entry name" value="IRREGULAR CHIASM C-ROUGHEST PROTEIN-RELATED"/>
    <property type="match status" value="1"/>
</dbReference>
<dbReference type="PROSITE" id="PS50835">
    <property type="entry name" value="IG_LIKE"/>
    <property type="match status" value="2"/>
</dbReference>
<gene>
    <name evidence="7" type="ORF">MAR_020663</name>
</gene>
<evidence type="ECO:0000313" key="8">
    <source>
        <dbReference type="Proteomes" id="UP001164746"/>
    </source>
</evidence>
<feature type="non-terminal residue" evidence="7">
    <location>
        <position position="205"/>
    </location>
</feature>
<dbReference type="InterPro" id="IPR013106">
    <property type="entry name" value="Ig_V-set"/>
</dbReference>
<dbReference type="InterPro" id="IPR051275">
    <property type="entry name" value="Cell_adhesion_signaling"/>
</dbReference>
<dbReference type="Gene3D" id="2.60.40.10">
    <property type="entry name" value="Immunoglobulins"/>
    <property type="match status" value="2"/>
</dbReference>
<evidence type="ECO:0000256" key="3">
    <source>
        <dbReference type="ARBA" id="ARBA00023157"/>
    </source>
</evidence>
<keyword evidence="3" id="KW-1015">Disulfide bond</keyword>
<dbReference type="EMBL" id="CP111016">
    <property type="protein sequence ID" value="WAR05294.1"/>
    <property type="molecule type" value="Genomic_DNA"/>
</dbReference>
<comment type="subcellular location">
    <subcellularLocation>
        <location evidence="1">Membrane</location>
        <topology evidence="1">Single-pass type I membrane protein</topology>
    </subcellularLocation>
</comment>
<evidence type="ECO:0000256" key="5">
    <source>
        <dbReference type="ARBA" id="ARBA00023319"/>
    </source>
</evidence>
<protein>
    <submittedName>
        <fullName evidence="7">CEAM6-like protein</fullName>
    </submittedName>
</protein>
<evidence type="ECO:0000259" key="6">
    <source>
        <dbReference type="PROSITE" id="PS50835"/>
    </source>
</evidence>
<dbReference type="InterPro" id="IPR036179">
    <property type="entry name" value="Ig-like_dom_sf"/>
</dbReference>
<proteinExistence type="predicted"/>
<dbReference type="SMART" id="SM00408">
    <property type="entry name" value="IGc2"/>
    <property type="match status" value="2"/>
</dbReference>
<feature type="domain" description="Ig-like" evidence="6">
    <location>
        <begin position="126"/>
        <end position="201"/>
    </location>
</feature>
<dbReference type="PANTHER" id="PTHR11640">
    <property type="entry name" value="NEPHRIN"/>
    <property type="match status" value="1"/>
</dbReference>
<keyword evidence="8" id="KW-1185">Reference proteome</keyword>
<reference evidence="7" key="1">
    <citation type="submission" date="2022-11" db="EMBL/GenBank/DDBJ databases">
        <title>Centuries of genome instability and evolution in soft-shell clam transmissible cancer (bioRxiv).</title>
        <authorList>
            <person name="Hart S.F.M."/>
            <person name="Yonemitsu M.A."/>
            <person name="Giersch R.M."/>
            <person name="Beal B.F."/>
            <person name="Arriagada G."/>
            <person name="Davis B.W."/>
            <person name="Ostrander E.A."/>
            <person name="Goff S.P."/>
            <person name="Metzger M.J."/>
        </authorList>
    </citation>
    <scope>NUCLEOTIDE SEQUENCE</scope>
    <source>
        <strain evidence="7">MELC-2E11</strain>
        <tissue evidence="7">Siphon/mantle</tissue>
    </source>
</reference>
<organism evidence="7 8">
    <name type="scientific">Mya arenaria</name>
    <name type="common">Soft-shell clam</name>
    <dbReference type="NCBI Taxonomy" id="6604"/>
    <lineage>
        <taxon>Eukaryota</taxon>
        <taxon>Metazoa</taxon>
        <taxon>Spiralia</taxon>
        <taxon>Lophotrochozoa</taxon>
        <taxon>Mollusca</taxon>
        <taxon>Bivalvia</taxon>
        <taxon>Autobranchia</taxon>
        <taxon>Heteroconchia</taxon>
        <taxon>Euheterodonta</taxon>
        <taxon>Imparidentia</taxon>
        <taxon>Neoheterodontei</taxon>
        <taxon>Myida</taxon>
        <taxon>Myoidea</taxon>
        <taxon>Myidae</taxon>
        <taxon>Mya</taxon>
    </lineage>
</organism>
<dbReference type="InterPro" id="IPR007110">
    <property type="entry name" value="Ig-like_dom"/>
</dbReference>
<evidence type="ECO:0000313" key="7">
    <source>
        <dbReference type="EMBL" id="WAR05294.1"/>
    </source>
</evidence>
<sequence>SAHTKPVITPSGVVPVVQGSNLTLTCFYESNVTTFNYQWCSKNRAPAYSCLRAIGQDECVNVYADGSLYGIQCLGNNVLNLTIYNVQNADDGVYWKCNHEVGKSSTISEPIQFDVQDGINNVILSPSTTLYRVIEGNQLEAIICSARCNPACSYTWSTSGKTVSATGTLDLGQAERREAGTYMCKVQNTISRFSKNGPVVSLDVI</sequence>
<feature type="domain" description="Ig-like" evidence="6">
    <location>
        <begin position="6"/>
        <end position="108"/>
    </location>
</feature>
<dbReference type="SMART" id="SM00409">
    <property type="entry name" value="IG"/>
    <property type="match status" value="2"/>
</dbReference>